<dbReference type="SMART" id="SM00984">
    <property type="entry name" value="UDPG_MGDP_dh_C"/>
    <property type="match status" value="1"/>
</dbReference>
<keyword evidence="5 7" id="KW-0520">NAD</keyword>
<dbReference type="InterPro" id="IPR008927">
    <property type="entry name" value="6-PGluconate_DH-like_C_sf"/>
</dbReference>
<keyword evidence="10" id="KW-1185">Reference proteome</keyword>
<comment type="catalytic activity">
    <reaction evidence="6 7">
        <text>UDP-alpha-D-glucose + 2 NAD(+) + H2O = UDP-alpha-D-glucuronate + 2 NADH + 3 H(+)</text>
        <dbReference type="Rhea" id="RHEA:23596"/>
        <dbReference type="ChEBI" id="CHEBI:15377"/>
        <dbReference type="ChEBI" id="CHEBI:15378"/>
        <dbReference type="ChEBI" id="CHEBI:57540"/>
        <dbReference type="ChEBI" id="CHEBI:57945"/>
        <dbReference type="ChEBI" id="CHEBI:58052"/>
        <dbReference type="ChEBI" id="CHEBI:58885"/>
        <dbReference type="EC" id="1.1.1.22"/>
    </reaction>
</comment>
<dbReference type="Gene3D" id="3.40.50.720">
    <property type="entry name" value="NAD(P)-binding Rossmann-like Domain"/>
    <property type="match status" value="2"/>
</dbReference>
<dbReference type="PANTHER" id="PTHR43750">
    <property type="entry name" value="UDP-GLUCOSE 6-DEHYDROGENASE TUAD"/>
    <property type="match status" value="1"/>
</dbReference>
<dbReference type="PANTHER" id="PTHR43750:SF3">
    <property type="entry name" value="UDP-GLUCOSE 6-DEHYDROGENASE TUAD"/>
    <property type="match status" value="1"/>
</dbReference>
<dbReference type="InterPro" id="IPR017476">
    <property type="entry name" value="UDP-Glc/GDP-Man"/>
</dbReference>
<dbReference type="GO" id="GO:0016491">
    <property type="term" value="F:oxidoreductase activity"/>
    <property type="evidence" value="ECO:0007669"/>
    <property type="project" value="UniProtKB-KW"/>
</dbReference>
<evidence type="ECO:0000256" key="4">
    <source>
        <dbReference type="ARBA" id="ARBA00023002"/>
    </source>
</evidence>
<dbReference type="PIRSF" id="PIRSF000124">
    <property type="entry name" value="UDPglc_GDPman_dh"/>
    <property type="match status" value="1"/>
</dbReference>
<dbReference type="Gene3D" id="1.20.5.100">
    <property type="entry name" value="Cytochrome c1, transmembrane anchor, C-terminal"/>
    <property type="match status" value="1"/>
</dbReference>
<dbReference type="EMBL" id="JBHTNZ010000003">
    <property type="protein sequence ID" value="MFD1460466.1"/>
    <property type="molecule type" value="Genomic_DNA"/>
</dbReference>
<dbReference type="Pfam" id="PF03720">
    <property type="entry name" value="UDPG_MGDP_dh_C"/>
    <property type="match status" value="1"/>
</dbReference>
<dbReference type="SUPFAM" id="SSF51735">
    <property type="entry name" value="NAD(P)-binding Rossmann-fold domains"/>
    <property type="match status" value="1"/>
</dbReference>
<dbReference type="PIRSF" id="PIRSF500134">
    <property type="entry name" value="UDPglc_DH_bac"/>
    <property type="match status" value="1"/>
</dbReference>
<dbReference type="InterPro" id="IPR001732">
    <property type="entry name" value="UDP-Glc/GDP-Man_DH_N"/>
</dbReference>
<evidence type="ECO:0000256" key="3">
    <source>
        <dbReference type="ARBA" id="ARBA00012954"/>
    </source>
</evidence>
<dbReference type="RefSeq" id="WP_229526596.1">
    <property type="nucleotide sequence ID" value="NZ_JAFFQR010000112.1"/>
</dbReference>
<sequence length="442" mass="48442">MKLAVIGTGYVGLVSGVCFAHKGNEVICVDLEQYKIDMLNRAESPIYEPGIEELISLNMEAGRLEFTSDLADAVRRSDIVILAVGTPSLANGEANLSYIEQAAADVGKAMNGYKIIMTKSTVPVGTNQKIKDVVAAHTNLSFDIVSAPEFLREGSAINDTLHPDRVIIGLDNAGLRETMVTLHQVFTDKIYVTDIRSAEMIKYASNAFLATKISFINEIANICEKVGADVTCVAEGMGMDKRIGSSFLQAGIGYGGSCFPKDTNALIQIAGNVDYEFKLLKSVVEVNTDQRFMIVSKLRESLGQLHGVPIGIWGLAFKPNTDDIREAPALEIVETLIQAGAVLKLYDPIAMDKFMEHVNHPNIVWCSSPQQAAEGSDAVCLLTDWEEFKKVDLVQLSSVLRNPVLIDGRNVFTEEQIQRSGLEYYSVGRPRMNGWNRDKVEV</sequence>
<gene>
    <name evidence="9" type="ORF">ACFQ5D_03190</name>
</gene>
<dbReference type="SUPFAM" id="SSF48179">
    <property type="entry name" value="6-phosphogluconate dehydrogenase C-terminal domain-like"/>
    <property type="match status" value="1"/>
</dbReference>
<evidence type="ECO:0000256" key="7">
    <source>
        <dbReference type="PIRNR" id="PIRNR000124"/>
    </source>
</evidence>
<dbReference type="Proteomes" id="UP001597340">
    <property type="component" value="Unassembled WGS sequence"/>
</dbReference>
<feature type="domain" description="UDP-glucose/GDP-mannose dehydrogenase C-terminal" evidence="8">
    <location>
        <begin position="311"/>
        <end position="414"/>
    </location>
</feature>
<evidence type="ECO:0000313" key="10">
    <source>
        <dbReference type="Proteomes" id="UP001597340"/>
    </source>
</evidence>
<reference evidence="10" key="1">
    <citation type="journal article" date="2019" name="Int. J. Syst. Evol. Microbiol.">
        <title>The Global Catalogue of Microorganisms (GCM) 10K type strain sequencing project: providing services to taxonomists for standard genome sequencing and annotation.</title>
        <authorList>
            <consortium name="The Broad Institute Genomics Platform"/>
            <consortium name="The Broad Institute Genome Sequencing Center for Infectious Disease"/>
            <person name="Wu L."/>
            <person name="Ma J."/>
        </authorList>
    </citation>
    <scope>NUCLEOTIDE SEQUENCE [LARGE SCALE GENOMIC DNA]</scope>
    <source>
        <strain evidence="10">CCM 9147</strain>
    </source>
</reference>
<dbReference type="InterPro" id="IPR036291">
    <property type="entry name" value="NAD(P)-bd_dom_sf"/>
</dbReference>
<proteinExistence type="inferred from homology"/>
<comment type="pathway">
    <text evidence="1">Nucleotide-sugar biosynthesis; UDP-alpha-D-glucuronate biosynthesis; UDP-alpha-D-glucuronate from UDP-alpha-D-glucose: step 1/1.</text>
</comment>
<dbReference type="NCBIfam" id="TIGR03026">
    <property type="entry name" value="NDP-sugDHase"/>
    <property type="match status" value="1"/>
</dbReference>
<evidence type="ECO:0000256" key="1">
    <source>
        <dbReference type="ARBA" id="ARBA00004701"/>
    </source>
</evidence>
<evidence type="ECO:0000259" key="8">
    <source>
        <dbReference type="SMART" id="SM00984"/>
    </source>
</evidence>
<accession>A0ABW4DBE1</accession>
<evidence type="ECO:0000256" key="6">
    <source>
        <dbReference type="ARBA" id="ARBA00047473"/>
    </source>
</evidence>
<comment type="caution">
    <text evidence="9">The sequence shown here is derived from an EMBL/GenBank/DDBJ whole genome shotgun (WGS) entry which is preliminary data.</text>
</comment>
<dbReference type="Pfam" id="PF00984">
    <property type="entry name" value="UDPG_MGDP_dh"/>
    <property type="match status" value="1"/>
</dbReference>
<organism evidence="9 10">
    <name type="scientific">Paenibacillus farraposensis</name>
    <dbReference type="NCBI Taxonomy" id="2807095"/>
    <lineage>
        <taxon>Bacteria</taxon>
        <taxon>Bacillati</taxon>
        <taxon>Bacillota</taxon>
        <taxon>Bacilli</taxon>
        <taxon>Bacillales</taxon>
        <taxon>Paenibacillaceae</taxon>
        <taxon>Paenibacillus</taxon>
    </lineage>
</organism>
<dbReference type="InterPro" id="IPR036220">
    <property type="entry name" value="UDP-Glc/GDP-Man_DH_C_sf"/>
</dbReference>
<evidence type="ECO:0000313" key="9">
    <source>
        <dbReference type="EMBL" id="MFD1460466.1"/>
    </source>
</evidence>
<dbReference type="Pfam" id="PF03721">
    <property type="entry name" value="UDPG_MGDP_dh_N"/>
    <property type="match status" value="1"/>
</dbReference>
<name>A0ABW4DBE1_9BACL</name>
<evidence type="ECO:0000256" key="2">
    <source>
        <dbReference type="ARBA" id="ARBA00006601"/>
    </source>
</evidence>
<protein>
    <recommendedName>
        <fullName evidence="3 7">UDP-glucose 6-dehydrogenase</fullName>
        <ecNumber evidence="3 7">1.1.1.22</ecNumber>
    </recommendedName>
</protein>
<keyword evidence="4 7" id="KW-0560">Oxidoreductase</keyword>
<dbReference type="InterPro" id="IPR014027">
    <property type="entry name" value="UDP-Glc/GDP-Man_DH_C"/>
</dbReference>
<dbReference type="InterPro" id="IPR014026">
    <property type="entry name" value="UDP-Glc/GDP-Man_DH_dimer"/>
</dbReference>
<dbReference type="EC" id="1.1.1.22" evidence="3 7"/>
<dbReference type="InterPro" id="IPR028357">
    <property type="entry name" value="UDPglc_DH_bac"/>
</dbReference>
<dbReference type="SUPFAM" id="SSF52413">
    <property type="entry name" value="UDP-glucose/GDP-mannose dehydrogenase C-terminal domain"/>
    <property type="match status" value="1"/>
</dbReference>
<comment type="similarity">
    <text evidence="2 7">Belongs to the UDP-glucose/GDP-mannose dehydrogenase family.</text>
</comment>
<evidence type="ECO:0000256" key="5">
    <source>
        <dbReference type="ARBA" id="ARBA00023027"/>
    </source>
</evidence>